<dbReference type="CDD" id="cd02165">
    <property type="entry name" value="NMNAT"/>
    <property type="match status" value="1"/>
</dbReference>
<dbReference type="UniPathway" id="UPA00253">
    <property type="reaction ID" value="UER00332"/>
</dbReference>
<dbReference type="PANTHER" id="PTHR39321">
    <property type="entry name" value="NICOTINATE-NUCLEOTIDE ADENYLYLTRANSFERASE-RELATED"/>
    <property type="match status" value="1"/>
</dbReference>
<dbReference type="HAMAP" id="MF_00244">
    <property type="entry name" value="NaMN_adenylyltr"/>
    <property type="match status" value="1"/>
</dbReference>
<evidence type="ECO:0000256" key="4">
    <source>
        <dbReference type="ARBA" id="ARBA00022679"/>
    </source>
</evidence>
<organism evidence="12 13">
    <name type="scientific">Candidatus Thermoflexus japonica</name>
    <dbReference type="NCBI Taxonomy" id="2035417"/>
    <lineage>
        <taxon>Bacteria</taxon>
        <taxon>Bacillati</taxon>
        <taxon>Chloroflexota</taxon>
        <taxon>Thermoflexia</taxon>
        <taxon>Thermoflexales</taxon>
        <taxon>Thermoflexaceae</taxon>
        <taxon>Thermoflexus</taxon>
    </lineage>
</organism>
<keyword evidence="7 10" id="KW-0067">ATP-binding</keyword>
<comment type="function">
    <text evidence="1 10">Catalyzes the reversible adenylation of nicotinate mononucleotide (NaMN) to nicotinic acid adenine dinucleotide (NaAD).</text>
</comment>
<comment type="catalytic activity">
    <reaction evidence="9 10">
        <text>nicotinate beta-D-ribonucleotide + ATP + H(+) = deamido-NAD(+) + diphosphate</text>
        <dbReference type="Rhea" id="RHEA:22860"/>
        <dbReference type="ChEBI" id="CHEBI:15378"/>
        <dbReference type="ChEBI" id="CHEBI:30616"/>
        <dbReference type="ChEBI" id="CHEBI:33019"/>
        <dbReference type="ChEBI" id="CHEBI:57502"/>
        <dbReference type="ChEBI" id="CHEBI:58437"/>
        <dbReference type="EC" id="2.7.7.18"/>
    </reaction>
</comment>
<feature type="domain" description="Cytidyltransferase-like" evidence="11">
    <location>
        <begin position="6"/>
        <end position="171"/>
    </location>
</feature>
<dbReference type="NCBIfam" id="NF000840">
    <property type="entry name" value="PRK00071.1-3"/>
    <property type="match status" value="1"/>
</dbReference>
<keyword evidence="4 10" id="KW-0808">Transferase</keyword>
<keyword evidence="6 10" id="KW-0547">Nucleotide-binding</keyword>
<comment type="similarity">
    <text evidence="10">Belongs to the NadD family.</text>
</comment>
<dbReference type="Pfam" id="PF01467">
    <property type="entry name" value="CTP_transf_like"/>
    <property type="match status" value="1"/>
</dbReference>
<dbReference type="NCBIfam" id="TIGR00125">
    <property type="entry name" value="cyt_tran_rel"/>
    <property type="match status" value="1"/>
</dbReference>
<evidence type="ECO:0000313" key="13">
    <source>
        <dbReference type="Proteomes" id="UP000236642"/>
    </source>
</evidence>
<evidence type="ECO:0000256" key="6">
    <source>
        <dbReference type="ARBA" id="ARBA00022741"/>
    </source>
</evidence>
<dbReference type="GO" id="GO:0009435">
    <property type="term" value="P:NAD+ biosynthetic process"/>
    <property type="evidence" value="ECO:0007669"/>
    <property type="project" value="UniProtKB-UniRule"/>
</dbReference>
<evidence type="ECO:0000256" key="3">
    <source>
        <dbReference type="ARBA" id="ARBA00022642"/>
    </source>
</evidence>
<name>A0A2H5Y5G1_9CHLR</name>
<keyword evidence="3 10" id="KW-0662">Pyridine nucleotide biosynthesis</keyword>
<dbReference type="Gene3D" id="3.40.50.620">
    <property type="entry name" value="HUPs"/>
    <property type="match status" value="1"/>
</dbReference>
<dbReference type="GO" id="GO:0004515">
    <property type="term" value="F:nicotinate-nucleotide adenylyltransferase activity"/>
    <property type="evidence" value="ECO:0007669"/>
    <property type="project" value="UniProtKB-UniRule"/>
</dbReference>
<dbReference type="SUPFAM" id="SSF52374">
    <property type="entry name" value="Nucleotidylyl transferase"/>
    <property type="match status" value="1"/>
</dbReference>
<evidence type="ECO:0000259" key="11">
    <source>
        <dbReference type="Pfam" id="PF01467"/>
    </source>
</evidence>
<keyword evidence="5 10" id="KW-0548">Nucleotidyltransferase</keyword>
<proteinExistence type="inferred from homology"/>
<dbReference type="InterPro" id="IPR005248">
    <property type="entry name" value="NadD/NMNAT"/>
</dbReference>
<dbReference type="GO" id="GO:0005524">
    <property type="term" value="F:ATP binding"/>
    <property type="evidence" value="ECO:0007669"/>
    <property type="project" value="UniProtKB-KW"/>
</dbReference>
<evidence type="ECO:0000313" key="12">
    <source>
        <dbReference type="EMBL" id="GBD08675.1"/>
    </source>
</evidence>
<dbReference type="EMBL" id="BEHY01000015">
    <property type="protein sequence ID" value="GBD08675.1"/>
    <property type="molecule type" value="Genomic_DNA"/>
</dbReference>
<dbReference type="Proteomes" id="UP000236642">
    <property type="component" value="Unassembled WGS sequence"/>
</dbReference>
<comment type="pathway">
    <text evidence="2 10">Cofactor biosynthesis; NAD(+) biosynthesis; deamido-NAD(+) from nicotinate D-ribonucleotide: step 1/1.</text>
</comment>
<evidence type="ECO:0000256" key="10">
    <source>
        <dbReference type="HAMAP-Rule" id="MF_00244"/>
    </source>
</evidence>
<comment type="caution">
    <text evidence="12">The sequence shown here is derived from an EMBL/GenBank/DDBJ whole genome shotgun (WGS) entry which is preliminary data.</text>
</comment>
<sequence length="208" mass="23502">MNRLGLLGGTFDPPHYGHLVLAEQARIQLGLDRVLFIPAAQPPHKPVAEVTPIEHRLNMLALAIAGNPFFEISRADIDRPGPHYTVDLLVHLRTAYPEAEFFFLMGSDSLVDLPRWREPHRLIQMTWLAVMPRPGYVVHMPLLEQALPGISKRLVWLDAPFLDIASHDLRRRVKSGGSIRYLVPPEVESYIYTHGLYRNAAALSPENP</sequence>
<dbReference type="InterPro" id="IPR014729">
    <property type="entry name" value="Rossmann-like_a/b/a_fold"/>
</dbReference>
<dbReference type="NCBIfam" id="TIGR00482">
    <property type="entry name" value="nicotinate (nicotinamide) nucleotide adenylyltransferase"/>
    <property type="match status" value="1"/>
</dbReference>
<dbReference type="AlphaFoldDB" id="A0A2H5Y5G1"/>
<evidence type="ECO:0000256" key="2">
    <source>
        <dbReference type="ARBA" id="ARBA00005019"/>
    </source>
</evidence>
<dbReference type="EC" id="2.7.7.18" evidence="10"/>
<evidence type="ECO:0000256" key="9">
    <source>
        <dbReference type="ARBA" id="ARBA00048721"/>
    </source>
</evidence>
<evidence type="ECO:0000256" key="8">
    <source>
        <dbReference type="ARBA" id="ARBA00023027"/>
    </source>
</evidence>
<reference evidence="13" key="1">
    <citation type="submission" date="2017-09" db="EMBL/GenBank/DDBJ databases">
        <title>Metaegenomics of thermophilic ammonia-oxidizing enrichment culture.</title>
        <authorList>
            <person name="Kato S."/>
            <person name="Suzuki K."/>
        </authorList>
    </citation>
    <scope>NUCLEOTIDE SEQUENCE [LARGE SCALE GENOMIC DNA]</scope>
</reference>
<dbReference type="InterPro" id="IPR004821">
    <property type="entry name" value="Cyt_trans-like"/>
</dbReference>
<protein>
    <recommendedName>
        <fullName evidence="10">Probable nicotinate-nucleotide adenylyltransferase</fullName>
        <ecNumber evidence="10">2.7.7.18</ecNumber>
    </recommendedName>
    <alternativeName>
        <fullName evidence="10">Deamido-NAD(+) diphosphorylase</fullName>
    </alternativeName>
    <alternativeName>
        <fullName evidence="10">Deamido-NAD(+) pyrophosphorylase</fullName>
    </alternativeName>
    <alternativeName>
        <fullName evidence="10">Nicotinate mononucleotide adenylyltransferase</fullName>
        <shortName evidence="10">NaMN adenylyltransferase</shortName>
    </alternativeName>
</protein>
<dbReference type="PANTHER" id="PTHR39321:SF3">
    <property type="entry name" value="PHOSPHOPANTETHEINE ADENYLYLTRANSFERASE"/>
    <property type="match status" value="1"/>
</dbReference>
<gene>
    <name evidence="12" type="primary">nadD_1</name>
    <name evidence="10" type="synonym">nadD</name>
    <name evidence="12" type="ORF">HRbin22_00916</name>
</gene>
<evidence type="ECO:0000256" key="7">
    <source>
        <dbReference type="ARBA" id="ARBA00022840"/>
    </source>
</evidence>
<keyword evidence="8 10" id="KW-0520">NAD</keyword>
<evidence type="ECO:0000256" key="1">
    <source>
        <dbReference type="ARBA" id="ARBA00002324"/>
    </source>
</evidence>
<accession>A0A2H5Y5G1</accession>
<evidence type="ECO:0000256" key="5">
    <source>
        <dbReference type="ARBA" id="ARBA00022695"/>
    </source>
</evidence>